<keyword evidence="3" id="KW-0560">Oxidoreductase</keyword>
<dbReference type="PROSITE" id="PS00197">
    <property type="entry name" value="2FE2S_FER_1"/>
    <property type="match status" value="1"/>
</dbReference>
<dbReference type="PANTHER" id="PTHR45331:SF2">
    <property type="entry name" value="OXIDOREDUCTASE WITH IRON-SULFUR SUBUNIT"/>
    <property type="match status" value="1"/>
</dbReference>
<dbReference type="InterPro" id="IPR012675">
    <property type="entry name" value="Beta-grasp_dom_sf"/>
</dbReference>
<feature type="domain" description="2Fe-2S ferredoxin-type" evidence="7">
    <location>
        <begin position="228"/>
        <end position="304"/>
    </location>
</feature>
<evidence type="ECO:0000256" key="6">
    <source>
        <dbReference type="ARBA" id="ARBA00034078"/>
    </source>
</evidence>
<dbReference type="GO" id="GO:0046872">
    <property type="term" value="F:metal ion binding"/>
    <property type="evidence" value="ECO:0007669"/>
    <property type="project" value="UniProtKB-KW"/>
</dbReference>
<dbReference type="SUPFAM" id="SSF54292">
    <property type="entry name" value="2Fe-2S ferredoxin-like"/>
    <property type="match status" value="1"/>
</dbReference>
<dbReference type="Pfam" id="PF00111">
    <property type="entry name" value="Fer2"/>
    <property type="match status" value="1"/>
</dbReference>
<dbReference type="CDD" id="cd00207">
    <property type="entry name" value="fer2"/>
    <property type="match status" value="1"/>
</dbReference>
<keyword evidence="9" id="KW-1185">Reference proteome</keyword>
<evidence type="ECO:0000256" key="4">
    <source>
        <dbReference type="ARBA" id="ARBA00023004"/>
    </source>
</evidence>
<dbReference type="InterPro" id="IPR036884">
    <property type="entry name" value="2Fe-2S-bd_dom_sf"/>
</dbReference>
<comment type="cofactor">
    <cofactor evidence="6">
        <name>[2Fe-2S] cluster</name>
        <dbReference type="ChEBI" id="CHEBI:190135"/>
    </cofactor>
</comment>
<evidence type="ECO:0000256" key="3">
    <source>
        <dbReference type="ARBA" id="ARBA00023002"/>
    </source>
</evidence>
<dbReference type="GO" id="GO:0016209">
    <property type="term" value="F:antioxidant activity"/>
    <property type="evidence" value="ECO:0007669"/>
    <property type="project" value="InterPro"/>
</dbReference>
<evidence type="ECO:0000256" key="5">
    <source>
        <dbReference type="ARBA" id="ARBA00023014"/>
    </source>
</evidence>
<sequence>MYAPPPPCSRYDITTLYEIEPEAQIGSLAPDFYLPERFQHRHFSELRGTPVIMVFSPSVWDPSAAEQLSFLKNLLAYCAPTYVNLRELSFENENYFLKFDLPQASTMIAVLHDFDPSGGIAHAYGVYGERAVIVVDAEGFLRERYVIPVGTMPRIDPLRQALEILGNDYGSVATGSTGQIMQVNRRQFLASAIAASLTLWIWPNIALADTPTGNPKSKSNALIPPTSRALTLKINGEFHTLNLDTRVTLLDALRENLGLTGTKKGCDQGTCGACTVLVDGRRIKACLTLAAMEEGKQITTIEGLAEGGQLHPMQQAFIDTDALQCGYCTPGQIMSAVALMHEGHAGNDDEIREWMSGNICRCGAYAGIVAAISNVAKGVKT</sequence>
<dbReference type="Gene3D" id="1.10.150.120">
    <property type="entry name" value="[2Fe-2S]-binding domain"/>
    <property type="match status" value="1"/>
</dbReference>
<gene>
    <name evidence="8" type="ORF">S2091_2819</name>
</gene>
<dbReference type="AlphaFoldDB" id="A0A2S9GXK0"/>
<dbReference type="SUPFAM" id="SSF47741">
    <property type="entry name" value="CO dehydrogenase ISP C-domain like"/>
    <property type="match status" value="1"/>
</dbReference>
<evidence type="ECO:0000313" key="9">
    <source>
        <dbReference type="Proteomes" id="UP000237839"/>
    </source>
</evidence>
<dbReference type="Gene3D" id="3.40.30.10">
    <property type="entry name" value="Glutaredoxin"/>
    <property type="match status" value="1"/>
</dbReference>
<dbReference type="InterPro" id="IPR052914">
    <property type="entry name" value="Aldehyde_Oxdr_Iron-Sulfur"/>
</dbReference>
<dbReference type="GO" id="GO:0016903">
    <property type="term" value="F:oxidoreductase activity, acting on the aldehyde or oxo group of donors"/>
    <property type="evidence" value="ECO:0007669"/>
    <property type="project" value="TreeGrafter"/>
</dbReference>
<accession>A0A2S9GXK0</accession>
<organism evidence="8 9">
    <name type="scientific">Solimicrobium silvestre</name>
    <dbReference type="NCBI Taxonomy" id="2099400"/>
    <lineage>
        <taxon>Bacteria</taxon>
        <taxon>Pseudomonadati</taxon>
        <taxon>Pseudomonadota</taxon>
        <taxon>Betaproteobacteria</taxon>
        <taxon>Burkholderiales</taxon>
        <taxon>Oxalobacteraceae</taxon>
        <taxon>Solimicrobium</taxon>
    </lineage>
</organism>
<keyword evidence="4" id="KW-0408">Iron</keyword>
<protein>
    <submittedName>
        <fullName evidence="8">[2Fe-2S] binding domain</fullName>
    </submittedName>
</protein>
<dbReference type="InterPro" id="IPR002888">
    <property type="entry name" value="2Fe-2S-bd"/>
</dbReference>
<comment type="caution">
    <text evidence="8">The sequence shown here is derived from an EMBL/GenBank/DDBJ whole genome shotgun (WGS) entry which is preliminary data.</text>
</comment>
<evidence type="ECO:0000313" key="8">
    <source>
        <dbReference type="EMBL" id="PRC92444.1"/>
    </source>
</evidence>
<name>A0A2S9GXK0_9BURK</name>
<dbReference type="Pfam" id="PF01799">
    <property type="entry name" value="Fer2_2"/>
    <property type="match status" value="1"/>
</dbReference>
<keyword evidence="1" id="KW-0001">2Fe-2S</keyword>
<dbReference type="GO" id="GO:0051537">
    <property type="term" value="F:2 iron, 2 sulfur cluster binding"/>
    <property type="evidence" value="ECO:0007669"/>
    <property type="project" value="UniProtKB-KW"/>
</dbReference>
<dbReference type="OrthoDB" id="9179439at2"/>
<dbReference type="Pfam" id="PF00578">
    <property type="entry name" value="AhpC-TSA"/>
    <property type="match status" value="1"/>
</dbReference>
<dbReference type="InterPro" id="IPR000866">
    <property type="entry name" value="AhpC/TSA"/>
</dbReference>
<keyword evidence="5" id="KW-0411">Iron-sulfur</keyword>
<evidence type="ECO:0000256" key="2">
    <source>
        <dbReference type="ARBA" id="ARBA00022723"/>
    </source>
</evidence>
<dbReference type="FunFam" id="3.10.20.30:FF:000020">
    <property type="entry name" value="Xanthine dehydrogenase iron-sulfur subunit"/>
    <property type="match status" value="1"/>
</dbReference>
<dbReference type="Proteomes" id="UP000237839">
    <property type="component" value="Unassembled WGS sequence"/>
</dbReference>
<evidence type="ECO:0000259" key="7">
    <source>
        <dbReference type="PROSITE" id="PS51085"/>
    </source>
</evidence>
<reference evidence="8 9" key="1">
    <citation type="submission" date="2018-02" db="EMBL/GenBank/DDBJ databases">
        <title>Solimicrobium silvestre gen. nov., sp. nov., isolated from alpine forest soil.</title>
        <authorList>
            <person name="Margesin R."/>
            <person name="Albuquerque L."/>
            <person name="Zhang D.-C."/>
            <person name="Froufe H.J.C."/>
            <person name="Severino R."/>
            <person name="Roxo I."/>
            <person name="Egas C."/>
            <person name="Da Costa M.S."/>
        </authorList>
    </citation>
    <scope>NUCLEOTIDE SEQUENCE [LARGE SCALE GENOMIC DNA]</scope>
    <source>
        <strain evidence="8 9">S20-91</strain>
    </source>
</reference>
<dbReference type="SUPFAM" id="SSF52833">
    <property type="entry name" value="Thioredoxin-like"/>
    <property type="match status" value="1"/>
</dbReference>
<keyword evidence="2" id="KW-0479">Metal-binding</keyword>
<dbReference type="InterPro" id="IPR006058">
    <property type="entry name" value="2Fe2S_fd_BS"/>
</dbReference>
<dbReference type="PANTHER" id="PTHR45331">
    <property type="entry name" value="OXIDOREDUCTASE, IRON-SULPHUR BINDING SUBUNIT-RELATED-RELATED"/>
    <property type="match status" value="1"/>
</dbReference>
<dbReference type="EMBL" id="PUGF01000013">
    <property type="protein sequence ID" value="PRC92444.1"/>
    <property type="molecule type" value="Genomic_DNA"/>
</dbReference>
<dbReference type="InterPro" id="IPR001041">
    <property type="entry name" value="2Fe-2S_ferredoxin-type"/>
</dbReference>
<dbReference type="FunFam" id="1.10.150.120:FF:000003">
    <property type="entry name" value="Carbon monoxide dehydrogenase, small subunit"/>
    <property type="match status" value="1"/>
</dbReference>
<dbReference type="Gene3D" id="3.10.20.30">
    <property type="match status" value="1"/>
</dbReference>
<dbReference type="PROSITE" id="PS51085">
    <property type="entry name" value="2FE2S_FER_2"/>
    <property type="match status" value="1"/>
</dbReference>
<dbReference type="InterPro" id="IPR036249">
    <property type="entry name" value="Thioredoxin-like_sf"/>
</dbReference>
<dbReference type="InterPro" id="IPR036010">
    <property type="entry name" value="2Fe-2S_ferredoxin-like_sf"/>
</dbReference>
<evidence type="ECO:0000256" key="1">
    <source>
        <dbReference type="ARBA" id="ARBA00022714"/>
    </source>
</evidence>
<proteinExistence type="predicted"/>